<keyword evidence="2" id="KW-1185">Reference proteome</keyword>
<protein>
    <submittedName>
        <fullName evidence="1">Uncharacterized protein</fullName>
    </submittedName>
</protein>
<accession>A0ACC0FCR5</accession>
<comment type="caution">
    <text evidence="1">The sequence shown here is derived from an EMBL/GenBank/DDBJ whole genome shotgun (WGS) entry which is preliminary data.</text>
</comment>
<reference evidence="1 2" key="1">
    <citation type="journal article" date="2022" name="Plant J.">
        <title>Chromosome-level genome of Camellia lanceoleosa provides a valuable resource for understanding genome evolution and self-incompatibility.</title>
        <authorList>
            <person name="Gong W."/>
            <person name="Xiao S."/>
            <person name="Wang L."/>
            <person name="Liao Z."/>
            <person name="Chang Y."/>
            <person name="Mo W."/>
            <person name="Hu G."/>
            <person name="Li W."/>
            <person name="Zhao G."/>
            <person name="Zhu H."/>
            <person name="Hu X."/>
            <person name="Ji K."/>
            <person name="Xiang X."/>
            <person name="Song Q."/>
            <person name="Yuan D."/>
            <person name="Jin S."/>
            <person name="Zhang L."/>
        </authorList>
    </citation>
    <scope>NUCLEOTIDE SEQUENCE [LARGE SCALE GENOMIC DNA]</scope>
    <source>
        <strain evidence="1">SQ_2022a</strain>
    </source>
</reference>
<organism evidence="1 2">
    <name type="scientific">Camellia lanceoleosa</name>
    <dbReference type="NCBI Taxonomy" id="1840588"/>
    <lineage>
        <taxon>Eukaryota</taxon>
        <taxon>Viridiplantae</taxon>
        <taxon>Streptophyta</taxon>
        <taxon>Embryophyta</taxon>
        <taxon>Tracheophyta</taxon>
        <taxon>Spermatophyta</taxon>
        <taxon>Magnoliopsida</taxon>
        <taxon>eudicotyledons</taxon>
        <taxon>Gunneridae</taxon>
        <taxon>Pentapetalae</taxon>
        <taxon>asterids</taxon>
        <taxon>Ericales</taxon>
        <taxon>Theaceae</taxon>
        <taxon>Camellia</taxon>
    </lineage>
</organism>
<evidence type="ECO:0000313" key="1">
    <source>
        <dbReference type="EMBL" id="KAI7985861.1"/>
    </source>
</evidence>
<gene>
    <name evidence="1" type="ORF">LOK49_LG14G00697</name>
</gene>
<dbReference type="EMBL" id="CM045772">
    <property type="protein sequence ID" value="KAI7985861.1"/>
    <property type="molecule type" value="Genomic_DNA"/>
</dbReference>
<proteinExistence type="predicted"/>
<dbReference type="Proteomes" id="UP001060215">
    <property type="component" value="Chromosome 15"/>
</dbReference>
<sequence length="128" mass="13592">MKPRPSLQNEISQQNFLRSREVGEFLSGALAGAMTKAVLAPLETISCMLAAVLNLGVFTAAAVLLGVMGGLGGCLQVMVYLVGWIYLCSKMVDVYRCGHRGVTCCTVQQKCSVPNKELFCSTSGQLAA</sequence>
<name>A0ACC0FCR5_9ERIC</name>
<evidence type="ECO:0000313" key="2">
    <source>
        <dbReference type="Proteomes" id="UP001060215"/>
    </source>
</evidence>